<evidence type="ECO:0000259" key="1">
    <source>
        <dbReference type="Pfam" id="PF01936"/>
    </source>
</evidence>
<dbReference type="CDD" id="cd11297">
    <property type="entry name" value="PIN_LabA-like_N_1"/>
    <property type="match status" value="1"/>
</dbReference>
<organism evidence="2 3">
    <name type="scientific">Methanocalculus taiwanensis</name>
    <dbReference type="NCBI Taxonomy" id="106207"/>
    <lineage>
        <taxon>Archaea</taxon>
        <taxon>Methanobacteriati</taxon>
        <taxon>Methanobacteriota</taxon>
        <taxon>Stenosarchaea group</taxon>
        <taxon>Methanomicrobia</taxon>
        <taxon>Methanomicrobiales</taxon>
        <taxon>Methanocalculaceae</taxon>
        <taxon>Methanocalculus</taxon>
    </lineage>
</organism>
<gene>
    <name evidence="2" type="ORF">FTO68_07260</name>
</gene>
<reference evidence="2 3" key="1">
    <citation type="submission" date="2019-08" db="EMBL/GenBank/DDBJ databases">
        <authorList>
            <person name="Chen S.-C."/>
            <person name="Lai M.-C."/>
            <person name="You Y.-T."/>
        </authorList>
    </citation>
    <scope>NUCLEOTIDE SEQUENCE [LARGE SCALE GENOMIC DNA]</scope>
    <source>
        <strain evidence="2 3">P2F9704a</strain>
    </source>
</reference>
<protein>
    <submittedName>
        <fullName evidence="2">NYN domain-containing protein</fullName>
    </submittedName>
</protein>
<feature type="domain" description="NYN" evidence="1">
    <location>
        <begin position="15"/>
        <end position="145"/>
    </location>
</feature>
<proteinExistence type="predicted"/>
<name>A0ABD4TK08_9EURY</name>
<sequence>MEKEHIAEQGDLFCAIYLDYENLALSAGQSYPALDSPLSLGPIIDYAASLGDICIRKAYADWSVGECAADVKKLVKYGFEMRHLPQTSARGKNGADMDMALDVLEDMILLPHIGLFIIGSGDTDFIPLIRRLRARGKMVYVMGFDNSVGNVIKFTIRTLLTIHI</sequence>
<dbReference type="Gene3D" id="3.40.50.1010">
    <property type="entry name" value="5'-nuclease"/>
    <property type="match status" value="1"/>
</dbReference>
<comment type="caution">
    <text evidence="2">The sequence shown here is derived from an EMBL/GenBank/DDBJ whole genome shotgun (WGS) entry which is preliminary data.</text>
</comment>
<keyword evidence="3" id="KW-1185">Reference proteome</keyword>
<evidence type="ECO:0000313" key="2">
    <source>
        <dbReference type="EMBL" id="MCQ1538781.1"/>
    </source>
</evidence>
<dbReference type="RefSeq" id="WP_255332734.1">
    <property type="nucleotide sequence ID" value="NZ_VOTZ01000014.1"/>
</dbReference>
<dbReference type="Pfam" id="PF01936">
    <property type="entry name" value="NYN"/>
    <property type="match status" value="1"/>
</dbReference>
<dbReference type="EMBL" id="VOTZ01000014">
    <property type="protein sequence ID" value="MCQ1538781.1"/>
    <property type="molecule type" value="Genomic_DNA"/>
</dbReference>
<evidence type="ECO:0000313" key="3">
    <source>
        <dbReference type="Proteomes" id="UP001524383"/>
    </source>
</evidence>
<dbReference type="PANTHER" id="PTHR35811">
    <property type="entry name" value="SLR1870 PROTEIN"/>
    <property type="match status" value="1"/>
</dbReference>
<dbReference type="InterPro" id="IPR021139">
    <property type="entry name" value="NYN"/>
</dbReference>
<accession>A0ABD4TK08</accession>
<dbReference type="AlphaFoldDB" id="A0ABD4TK08"/>
<dbReference type="PANTHER" id="PTHR35811:SF1">
    <property type="entry name" value="HTH OST-TYPE DOMAIN-CONTAINING PROTEIN"/>
    <property type="match status" value="1"/>
</dbReference>
<dbReference type="Proteomes" id="UP001524383">
    <property type="component" value="Unassembled WGS sequence"/>
</dbReference>